<evidence type="ECO:0000313" key="4">
    <source>
        <dbReference type="Proteomes" id="UP000322873"/>
    </source>
</evidence>
<evidence type="ECO:0000313" key="3">
    <source>
        <dbReference type="EMBL" id="KAA8570085.1"/>
    </source>
</evidence>
<gene>
    <name evidence="3" type="ORF">EYC84_002419</name>
</gene>
<reference evidence="3 4" key="1">
    <citation type="submission" date="2019-06" db="EMBL/GenBank/DDBJ databases">
        <title>Genome Sequence of the Brown Rot Fungal Pathogen Monilinia fructicola.</title>
        <authorList>
            <person name="De Miccolis Angelini R.M."/>
            <person name="Landi L."/>
            <person name="Abate D."/>
            <person name="Pollastro S."/>
            <person name="Romanazzi G."/>
            <person name="Faretra F."/>
        </authorList>
    </citation>
    <scope>NUCLEOTIDE SEQUENCE [LARGE SCALE GENOMIC DNA]</scope>
    <source>
        <strain evidence="3 4">Mfrc123</strain>
    </source>
</reference>
<proteinExistence type="predicted"/>
<dbReference type="Gene3D" id="2.170.270.10">
    <property type="entry name" value="SET domain"/>
    <property type="match status" value="1"/>
</dbReference>
<dbReference type="EMBL" id="VICG01000007">
    <property type="protein sequence ID" value="KAA8570085.1"/>
    <property type="molecule type" value="Genomic_DNA"/>
</dbReference>
<sequence length="348" mass="39401">MNLATVYTLPLAEASHFEEWFEIAMKWKAGKKYRWVPPTKEKKIDGRKGELEGLLTPPATPLKPEAPRSLKSSATVRPSPITSSLTLPVPKSLKPPVVVAPSDAKVAFSLDRTPSSVADLPSHPKPLAPLCSPPCPSPERVSLYKNEFFEVKTSPKGGLGCFALTDIKGGTEIHSEEPLFISSILQVYYNFEQLTPKQQADYLDLHCWHGLASHKILAIFQTNRFHISGAKCGIFLNSSRFNHACPGFRNCSYTFDKKLNKMVFTTRGDVQKGHELTIAYAWVPNDLYQNYGFFCDCPGCPSWDFQYKEWKFEDDLRKKEAWDSGKTVPWEQERYARSPAWKTGVYEW</sequence>
<keyword evidence="4" id="KW-1185">Reference proteome</keyword>
<protein>
    <recommendedName>
        <fullName evidence="2">SET domain-containing protein</fullName>
    </recommendedName>
</protein>
<dbReference type="SUPFAM" id="SSF82199">
    <property type="entry name" value="SET domain"/>
    <property type="match status" value="1"/>
</dbReference>
<comment type="caution">
    <text evidence="3">The sequence shown here is derived from an EMBL/GenBank/DDBJ whole genome shotgun (WGS) entry which is preliminary data.</text>
</comment>
<dbReference type="InterPro" id="IPR046341">
    <property type="entry name" value="SET_dom_sf"/>
</dbReference>
<dbReference type="CDD" id="cd20071">
    <property type="entry name" value="SET_SMYD"/>
    <property type="match status" value="1"/>
</dbReference>
<feature type="domain" description="SET" evidence="2">
    <location>
        <begin position="147"/>
        <end position="281"/>
    </location>
</feature>
<accession>A0A5M9JT59</accession>
<dbReference type="Pfam" id="PF00856">
    <property type="entry name" value="SET"/>
    <property type="match status" value="1"/>
</dbReference>
<dbReference type="VEuPathDB" id="FungiDB:MFRU_005g02310"/>
<dbReference type="InterPro" id="IPR001214">
    <property type="entry name" value="SET_dom"/>
</dbReference>
<evidence type="ECO:0000256" key="1">
    <source>
        <dbReference type="SAM" id="MobiDB-lite"/>
    </source>
</evidence>
<dbReference type="AlphaFoldDB" id="A0A5M9JT59"/>
<evidence type="ECO:0000259" key="2">
    <source>
        <dbReference type="PROSITE" id="PS50280"/>
    </source>
</evidence>
<name>A0A5M9JT59_MONFR</name>
<dbReference type="PROSITE" id="PS50280">
    <property type="entry name" value="SET"/>
    <property type="match status" value="1"/>
</dbReference>
<dbReference type="PANTHER" id="PTHR47332:SF4">
    <property type="entry name" value="SET DOMAIN-CONTAINING PROTEIN 5"/>
    <property type="match status" value="1"/>
</dbReference>
<dbReference type="InterPro" id="IPR053185">
    <property type="entry name" value="SET_domain_protein"/>
</dbReference>
<dbReference type="Proteomes" id="UP000322873">
    <property type="component" value="Unassembled WGS sequence"/>
</dbReference>
<organism evidence="3 4">
    <name type="scientific">Monilinia fructicola</name>
    <name type="common">Brown rot fungus</name>
    <name type="synonym">Ciboria fructicola</name>
    <dbReference type="NCBI Taxonomy" id="38448"/>
    <lineage>
        <taxon>Eukaryota</taxon>
        <taxon>Fungi</taxon>
        <taxon>Dikarya</taxon>
        <taxon>Ascomycota</taxon>
        <taxon>Pezizomycotina</taxon>
        <taxon>Leotiomycetes</taxon>
        <taxon>Helotiales</taxon>
        <taxon>Sclerotiniaceae</taxon>
        <taxon>Monilinia</taxon>
    </lineage>
</organism>
<feature type="region of interest" description="Disordered" evidence="1">
    <location>
        <begin position="46"/>
        <end position="77"/>
    </location>
</feature>
<dbReference type="PANTHER" id="PTHR47332">
    <property type="entry name" value="SET DOMAIN-CONTAINING PROTEIN 5"/>
    <property type="match status" value="1"/>
</dbReference>